<organism evidence="1 2">
    <name type="scientific">Leptospira montravelensis</name>
    <dbReference type="NCBI Taxonomy" id="2484961"/>
    <lineage>
        <taxon>Bacteria</taxon>
        <taxon>Pseudomonadati</taxon>
        <taxon>Spirochaetota</taxon>
        <taxon>Spirochaetia</taxon>
        <taxon>Leptospirales</taxon>
        <taxon>Leptospiraceae</taxon>
        <taxon>Leptospira</taxon>
    </lineage>
</organism>
<reference evidence="2" key="1">
    <citation type="journal article" date="2019" name="PLoS Negl. Trop. Dis.">
        <title>Revisiting the worldwide diversity of Leptospira species in the environment.</title>
        <authorList>
            <person name="Vincent A.T."/>
            <person name="Schiettekatte O."/>
            <person name="Bourhy P."/>
            <person name="Veyrier F.J."/>
            <person name="Picardeau M."/>
        </authorList>
    </citation>
    <scope>NUCLEOTIDE SEQUENCE [LARGE SCALE GENOMIC DNA]</scope>
    <source>
        <strain evidence="2">201800278</strain>
    </source>
</reference>
<proteinExistence type="predicted"/>
<keyword evidence="2" id="KW-1185">Reference proteome</keyword>
<name>A0ABY2LML4_9LEPT</name>
<accession>A0ABY2LML4</accession>
<gene>
    <name evidence="1" type="ORF">EHQ31_18540</name>
</gene>
<dbReference type="InterPro" id="IPR037135">
    <property type="entry name" value="DUF1653-like_dom_sf"/>
</dbReference>
<comment type="caution">
    <text evidence="1">The sequence shown here is derived from an EMBL/GenBank/DDBJ whole genome shotgun (WGS) entry which is preliminary data.</text>
</comment>
<dbReference type="EMBL" id="RQFO01000020">
    <property type="protein sequence ID" value="TGK95046.1"/>
    <property type="molecule type" value="Genomic_DNA"/>
</dbReference>
<dbReference type="Proteomes" id="UP000297465">
    <property type="component" value="Unassembled WGS sequence"/>
</dbReference>
<evidence type="ECO:0008006" key="3">
    <source>
        <dbReference type="Google" id="ProtNLM"/>
    </source>
</evidence>
<dbReference type="RefSeq" id="WP_135568604.1">
    <property type="nucleotide sequence ID" value="NZ_RQFN01000009.1"/>
</dbReference>
<evidence type="ECO:0000313" key="1">
    <source>
        <dbReference type="EMBL" id="TGK95046.1"/>
    </source>
</evidence>
<dbReference type="Gene3D" id="2.30.30.320">
    <property type="entry name" value="DUF1653-like domain"/>
    <property type="match status" value="1"/>
</dbReference>
<sequence>MLIYKHTKTGNLYLKLDEAKNCTNANDGQQMVFYCEYGKENPMKFVREKSEFLEKFEVMNLQN</sequence>
<evidence type="ECO:0000313" key="2">
    <source>
        <dbReference type="Proteomes" id="UP000297465"/>
    </source>
</evidence>
<protein>
    <recommendedName>
        <fullName evidence="3">DUF1653 domain-containing protein</fullName>
    </recommendedName>
</protein>